<comment type="cofactor">
    <cofactor evidence="2">
        <name>Zn(2+)</name>
        <dbReference type="ChEBI" id="CHEBI:29105"/>
    </cofactor>
</comment>
<dbReference type="Proteomes" id="UP000216339">
    <property type="component" value="Unassembled WGS sequence"/>
</dbReference>
<dbReference type="RefSeq" id="WP_095511552.1">
    <property type="nucleotide sequence ID" value="NZ_MQWD01000001.1"/>
</dbReference>
<dbReference type="SUPFAM" id="SSF56281">
    <property type="entry name" value="Metallo-hydrolase/oxidoreductase"/>
    <property type="match status" value="1"/>
</dbReference>
<name>A0A271J5B6_9BACT</name>
<dbReference type="GO" id="GO:0017001">
    <property type="term" value="P:antibiotic catabolic process"/>
    <property type="evidence" value="ECO:0007669"/>
    <property type="project" value="UniProtKB-ARBA"/>
</dbReference>
<keyword evidence="8 13" id="KW-0732">Signal</keyword>
<dbReference type="NCBIfam" id="NF033088">
    <property type="entry name" value="bla_subclass_B1"/>
    <property type="match status" value="1"/>
</dbReference>
<dbReference type="Pfam" id="PF00753">
    <property type="entry name" value="Lactamase_B"/>
    <property type="match status" value="1"/>
</dbReference>
<evidence type="ECO:0000256" key="7">
    <source>
        <dbReference type="ARBA" id="ARBA00022723"/>
    </source>
</evidence>
<dbReference type="EMBL" id="MQWD01000001">
    <property type="protein sequence ID" value="PAP77879.1"/>
    <property type="molecule type" value="Genomic_DNA"/>
</dbReference>
<accession>A0A271J5B6</accession>
<keyword evidence="7" id="KW-0479">Metal-binding</keyword>
<dbReference type="PANTHER" id="PTHR42951">
    <property type="entry name" value="METALLO-BETA-LACTAMASE DOMAIN-CONTAINING"/>
    <property type="match status" value="1"/>
</dbReference>
<evidence type="ECO:0000256" key="2">
    <source>
        <dbReference type="ARBA" id="ARBA00001947"/>
    </source>
</evidence>
<dbReference type="InterPro" id="IPR001279">
    <property type="entry name" value="Metallo-B-lactamas"/>
</dbReference>
<proteinExistence type="inferred from homology"/>
<comment type="caution">
    <text evidence="15">The sequence shown here is derived from an EMBL/GenBank/DDBJ whole genome shotgun (WGS) entry which is preliminary data.</text>
</comment>
<evidence type="ECO:0000256" key="3">
    <source>
        <dbReference type="ARBA" id="ARBA00004418"/>
    </source>
</evidence>
<evidence type="ECO:0000256" key="1">
    <source>
        <dbReference type="ARBA" id="ARBA00001526"/>
    </source>
</evidence>
<evidence type="ECO:0000256" key="13">
    <source>
        <dbReference type="SAM" id="SignalP"/>
    </source>
</evidence>
<sequence>MARLGLLVALLAGCASAPVAPYAHPTADDVAPGEIALRQIRPGVWVHVSTSDLGNGLIYPSNGLVVRDGDGVWLVDTAWGEAATAALLDAVEAEIGLPVRGAVATHFHDDRVEGADVLRQRGIPVYASSLTQRLAAAEDNAVPSDSLAGLTVPGTAVRLGPLEVLYPGGGHTRDNLVVYAPGAGVLHGGCAVHEMARTHAGNVADADLDAWPESLRLVRERYPEVEVVVPGHGYPGGAELLDHSIEIVEAAQQD</sequence>
<keyword evidence="11" id="KW-0862">Zinc</keyword>
<keyword evidence="10" id="KW-0378">Hydrolase</keyword>
<dbReference type="EC" id="3.5.2.6" evidence="6"/>
<evidence type="ECO:0000256" key="6">
    <source>
        <dbReference type="ARBA" id="ARBA00012865"/>
    </source>
</evidence>
<evidence type="ECO:0000256" key="4">
    <source>
        <dbReference type="ARBA" id="ARBA00005250"/>
    </source>
</evidence>
<keyword evidence="12" id="KW-0046">Antibiotic resistance</keyword>
<reference evidence="15 16" key="1">
    <citation type="submission" date="2016-11" db="EMBL/GenBank/DDBJ databases">
        <title>Study of marine rhodopsin-containing bacteria.</title>
        <authorList>
            <person name="Yoshizawa S."/>
            <person name="Kumagai Y."/>
            <person name="Kogure K."/>
        </authorList>
    </citation>
    <scope>NUCLEOTIDE SEQUENCE [LARGE SCALE GENOMIC DNA]</scope>
    <source>
        <strain evidence="15 16">SAORIC-28</strain>
    </source>
</reference>
<evidence type="ECO:0000256" key="10">
    <source>
        <dbReference type="ARBA" id="ARBA00022801"/>
    </source>
</evidence>
<feature type="domain" description="Metallo-beta-lactamase" evidence="14">
    <location>
        <begin position="60"/>
        <end position="232"/>
    </location>
</feature>
<evidence type="ECO:0000256" key="11">
    <source>
        <dbReference type="ARBA" id="ARBA00022833"/>
    </source>
</evidence>
<evidence type="ECO:0000313" key="16">
    <source>
        <dbReference type="Proteomes" id="UP000216339"/>
    </source>
</evidence>
<dbReference type="AlphaFoldDB" id="A0A271J5B6"/>
<protein>
    <recommendedName>
        <fullName evidence="6">beta-lactamase</fullName>
        <ecNumber evidence="6">3.5.2.6</ecNumber>
    </recommendedName>
</protein>
<feature type="chain" id="PRO_5012990027" description="beta-lactamase" evidence="13">
    <location>
        <begin position="18"/>
        <end position="254"/>
    </location>
</feature>
<dbReference type="Gene3D" id="3.60.15.10">
    <property type="entry name" value="Ribonuclease Z/Hydroxyacylglutathione hydrolase-like"/>
    <property type="match status" value="1"/>
</dbReference>
<dbReference type="SMART" id="SM00849">
    <property type="entry name" value="Lactamase_B"/>
    <property type="match status" value="1"/>
</dbReference>
<evidence type="ECO:0000259" key="14">
    <source>
        <dbReference type="SMART" id="SM00849"/>
    </source>
</evidence>
<comment type="catalytic activity">
    <reaction evidence="1">
        <text>a beta-lactam + H2O = a substituted beta-amino acid</text>
        <dbReference type="Rhea" id="RHEA:20401"/>
        <dbReference type="ChEBI" id="CHEBI:15377"/>
        <dbReference type="ChEBI" id="CHEBI:35627"/>
        <dbReference type="ChEBI" id="CHEBI:140347"/>
        <dbReference type="EC" id="3.5.2.6"/>
    </reaction>
</comment>
<dbReference type="InterPro" id="IPR036866">
    <property type="entry name" value="RibonucZ/Hydroxyglut_hydro"/>
</dbReference>
<dbReference type="InterPro" id="IPR050855">
    <property type="entry name" value="NDM-1-like"/>
</dbReference>
<keyword evidence="16" id="KW-1185">Reference proteome</keyword>
<dbReference type="InterPro" id="IPR058199">
    <property type="entry name" value="BlaB//VIM/IMP-1"/>
</dbReference>
<evidence type="ECO:0000256" key="5">
    <source>
        <dbReference type="ARBA" id="ARBA00011245"/>
    </source>
</evidence>
<evidence type="ECO:0000256" key="12">
    <source>
        <dbReference type="ARBA" id="ARBA00023251"/>
    </source>
</evidence>
<comment type="subunit">
    <text evidence="5">Monomer.</text>
</comment>
<dbReference type="PANTHER" id="PTHR42951:SF4">
    <property type="entry name" value="ACYL-COENZYME A THIOESTERASE MBLAC2"/>
    <property type="match status" value="1"/>
</dbReference>
<gene>
    <name evidence="15" type="ORF">BSZ37_16245</name>
</gene>
<evidence type="ECO:0000256" key="9">
    <source>
        <dbReference type="ARBA" id="ARBA00022764"/>
    </source>
</evidence>
<feature type="signal peptide" evidence="13">
    <location>
        <begin position="1"/>
        <end position="17"/>
    </location>
</feature>
<evidence type="ECO:0000313" key="15">
    <source>
        <dbReference type="EMBL" id="PAP77879.1"/>
    </source>
</evidence>
<comment type="similarity">
    <text evidence="4">Belongs to the metallo-beta-lactamase superfamily. Class-B beta-lactamase family.</text>
</comment>
<organism evidence="15 16">
    <name type="scientific">Rubrivirga marina</name>
    <dbReference type="NCBI Taxonomy" id="1196024"/>
    <lineage>
        <taxon>Bacteria</taxon>
        <taxon>Pseudomonadati</taxon>
        <taxon>Rhodothermota</taxon>
        <taxon>Rhodothermia</taxon>
        <taxon>Rhodothermales</taxon>
        <taxon>Rubricoccaceae</taxon>
        <taxon>Rubrivirga</taxon>
    </lineage>
</organism>
<dbReference type="OrthoDB" id="9769598at2"/>
<dbReference type="NCBIfam" id="NF012229">
    <property type="entry name" value="bla_class_B_core"/>
    <property type="match status" value="1"/>
</dbReference>
<comment type="subcellular location">
    <subcellularLocation>
        <location evidence="3">Periplasm</location>
    </subcellularLocation>
</comment>
<evidence type="ECO:0000256" key="8">
    <source>
        <dbReference type="ARBA" id="ARBA00022729"/>
    </source>
</evidence>
<keyword evidence="9" id="KW-0574">Periplasm</keyword>